<dbReference type="EMBL" id="CAAHFG010000002">
    <property type="protein sequence ID" value="VGO15085.1"/>
    <property type="molecule type" value="Genomic_DNA"/>
</dbReference>
<dbReference type="InterPro" id="IPR013780">
    <property type="entry name" value="Glyco_hydro_b"/>
</dbReference>
<feature type="signal peptide" evidence="1">
    <location>
        <begin position="1"/>
        <end position="19"/>
    </location>
</feature>
<evidence type="ECO:0000313" key="4">
    <source>
        <dbReference type="Proteomes" id="UP000366872"/>
    </source>
</evidence>
<dbReference type="InterPro" id="IPR029865">
    <property type="entry name" value="KIAA0319-like"/>
</dbReference>
<dbReference type="Pfam" id="PF00041">
    <property type="entry name" value="fn3"/>
    <property type="match status" value="1"/>
</dbReference>
<dbReference type="SUPFAM" id="SSF49299">
    <property type="entry name" value="PKD domain"/>
    <property type="match status" value="1"/>
</dbReference>
<dbReference type="SMART" id="SM00089">
    <property type="entry name" value="PKD"/>
    <property type="match status" value="3"/>
</dbReference>
<sequence>MKKSCLWFVLLITAINAQSAIIIDSGFAALTGTEFPPTLNSNSIFRNGAYDSTGEGWLGGPGMAGTETVVDANAGTIQFKAAGFSGTVGSWSDAFGQVNLDSKATVGQQALQVVVVNITDNEGDFEALMEIQFFCFKGTTEVFGNGIALNATSVGSWWEPIGTVVSTDTITSNGTYSTGAIDFGTNGYEVVGFRAQFVELNGSIDFNDNMTVSEISVSLPVSTSLPDAPTNLAVTVVSGAELQLSWADSSSNEDGFKIERKSGTNSFLQIDSTAANVTTYSDTGLIKGMLYTYRVRAYNSIGDSFYTGEASAVPDGNLLPQADAGTDQTVTDDDYSGAEPVILDGAGSTDADGTITNYVWDIAGTPIATGETAQVYLNVGAHSITLTVTDNEGATGADAVQITVVSPGNLIAIDTNTTFQTIKGWWMNESFQPFTTATTQDEILNEIVNDFGITGMRWHSPGGNSNMGERWERRNDNDDADMPDWSAFNFKYADREITELVLPLKRLVEANGEPFSMYLTQAFYDTGSTGTSPAWQMNSPGEHAEFLIALLRRLREVHGIEADYCTILNEPDYKSSWTPGMIHEMVRTVGPRLEAAGLKTRIQFPESLNVDVGWSDFIEPVINDEEFWSYIGLISYHRYGGFTKLADLGQFAAERGLPTAQTEYGYLTTDRLYEDLAIGNNSYWDIYSVHSQIETYGSPEIYNRIEKSSWYWRLRQVIHYVRPGAVRVESASNNAQVRALAFIKDGRTVAVVLNDLDSTARSIRLSGLTQGTYGVCRSRTSNRYEELGLQTVDASGELTLDVPGGTVLTLYPYPGSNMPPVIRNWNTDTSWLISPSDSVNLSSSATDPEGDAISYQWSVARAPAGAPVNLASPNASFCPVSGLTVPGEYAFTLSVSDGAGTVRREARTTVFASDPPPEIMTIHNRIPVVVTLPQAGTQMRGYAWDLGGTALTYQWTVVSQPPGAAAIFAASTNMNSDVTGMTVAGEYVFRLEASDGISTDAEEFMVTVHPENAAPIISSATADTNVLTLPEDSVTLSAVTADANSDPIAHWWRTVSAPPGSWPVFADQDEPVTDVSGLIVPGSYSFKLTVADETDVVNSGLINVTVASGSSPAMLHLCAPAGGETYSVSQPVDIRWSSAYFSEDVKIELYDGIGWSTLTAATTNDGVEPWTTPSDSLNGCLIRISDAADGNPSAVSASPFRVGGSRSPIDSDRDGLPDTWEMEYFNGATNAVSTAAAPNGVNTLFETYIAGLDPVDRFAVSNVWNGVGWTAVPGRVYTVYGTTNLMNSFQPLETGIVWPQNSWTGQVGGAAGKAFYKVDVQIAP</sequence>
<gene>
    <name evidence="3" type="ORF">PDESU_03665</name>
</gene>
<dbReference type="InterPro" id="IPR003961">
    <property type="entry name" value="FN3_dom"/>
</dbReference>
<organism evidence="3 4">
    <name type="scientific">Pontiella desulfatans</name>
    <dbReference type="NCBI Taxonomy" id="2750659"/>
    <lineage>
        <taxon>Bacteria</taxon>
        <taxon>Pseudomonadati</taxon>
        <taxon>Kiritimatiellota</taxon>
        <taxon>Kiritimatiellia</taxon>
        <taxon>Kiritimatiellales</taxon>
        <taxon>Pontiellaceae</taxon>
        <taxon>Pontiella</taxon>
    </lineage>
</organism>
<dbReference type="InterPro" id="IPR013783">
    <property type="entry name" value="Ig-like_fold"/>
</dbReference>
<dbReference type="SUPFAM" id="SSF51445">
    <property type="entry name" value="(Trans)glycosidases"/>
    <property type="match status" value="1"/>
</dbReference>
<dbReference type="InterPro" id="IPR000601">
    <property type="entry name" value="PKD_dom"/>
</dbReference>
<proteinExistence type="predicted"/>
<dbReference type="PROSITE" id="PS50853">
    <property type="entry name" value="FN3"/>
    <property type="match status" value="1"/>
</dbReference>
<dbReference type="PANTHER" id="PTHR46182:SF2">
    <property type="entry name" value="FI19480P1"/>
    <property type="match status" value="1"/>
</dbReference>
<dbReference type="RefSeq" id="WP_136080686.1">
    <property type="nucleotide sequence ID" value="NZ_CAAHFG010000002.1"/>
</dbReference>
<dbReference type="GO" id="GO:0031410">
    <property type="term" value="C:cytoplasmic vesicle"/>
    <property type="evidence" value="ECO:0007669"/>
    <property type="project" value="TreeGrafter"/>
</dbReference>
<dbReference type="Pfam" id="PF18911">
    <property type="entry name" value="PKD_4"/>
    <property type="match status" value="1"/>
</dbReference>
<dbReference type="Gene3D" id="3.20.20.80">
    <property type="entry name" value="Glycosidases"/>
    <property type="match status" value="1"/>
</dbReference>
<dbReference type="SUPFAM" id="SSF49265">
    <property type="entry name" value="Fibronectin type III"/>
    <property type="match status" value="1"/>
</dbReference>
<keyword evidence="1" id="KW-0732">Signal</keyword>
<dbReference type="Proteomes" id="UP000366872">
    <property type="component" value="Unassembled WGS sequence"/>
</dbReference>
<dbReference type="InterPro" id="IPR035986">
    <property type="entry name" value="PKD_dom_sf"/>
</dbReference>
<dbReference type="InterPro" id="IPR033452">
    <property type="entry name" value="GH30_C"/>
</dbReference>
<evidence type="ECO:0000313" key="3">
    <source>
        <dbReference type="EMBL" id="VGO15085.1"/>
    </source>
</evidence>
<reference evidence="3 4" key="1">
    <citation type="submission" date="2019-04" db="EMBL/GenBank/DDBJ databases">
        <authorList>
            <person name="Van Vliet M D."/>
        </authorList>
    </citation>
    <scope>NUCLEOTIDE SEQUENCE [LARGE SCALE GENOMIC DNA]</scope>
    <source>
        <strain evidence="3 4">F1</strain>
    </source>
</reference>
<evidence type="ECO:0000256" key="1">
    <source>
        <dbReference type="SAM" id="SignalP"/>
    </source>
</evidence>
<dbReference type="GO" id="GO:0016020">
    <property type="term" value="C:membrane"/>
    <property type="evidence" value="ECO:0007669"/>
    <property type="project" value="TreeGrafter"/>
</dbReference>
<name>A0A6C2U5A6_PONDE</name>
<dbReference type="Gene3D" id="2.60.40.10">
    <property type="entry name" value="Immunoglobulins"/>
    <property type="match status" value="5"/>
</dbReference>
<dbReference type="InterPro" id="IPR036116">
    <property type="entry name" value="FN3_sf"/>
</dbReference>
<keyword evidence="4" id="KW-1185">Reference proteome</keyword>
<dbReference type="InterPro" id="IPR017853">
    <property type="entry name" value="GH"/>
</dbReference>
<dbReference type="Pfam" id="PF17189">
    <property type="entry name" value="Glyco_hydro_30C"/>
    <property type="match status" value="1"/>
</dbReference>
<dbReference type="Gene3D" id="2.60.40.1180">
    <property type="entry name" value="Golgi alpha-mannosidase II"/>
    <property type="match status" value="1"/>
</dbReference>
<protein>
    <recommendedName>
        <fullName evidence="2">Fibronectin type-III domain-containing protein</fullName>
    </recommendedName>
</protein>
<evidence type="ECO:0000259" key="2">
    <source>
        <dbReference type="PROSITE" id="PS50853"/>
    </source>
</evidence>
<dbReference type="PANTHER" id="PTHR46182">
    <property type="entry name" value="FI19480P1"/>
    <property type="match status" value="1"/>
</dbReference>
<accession>A0A6C2U5A6</accession>
<dbReference type="SMART" id="SM00060">
    <property type="entry name" value="FN3"/>
    <property type="match status" value="2"/>
</dbReference>
<feature type="domain" description="Fibronectin type-III" evidence="2">
    <location>
        <begin position="228"/>
        <end position="322"/>
    </location>
</feature>
<dbReference type="Pfam" id="PF22352">
    <property type="entry name" value="K319L-like_PKD"/>
    <property type="match status" value="3"/>
</dbReference>
<feature type="chain" id="PRO_5025630107" description="Fibronectin type-III domain-containing protein" evidence="1">
    <location>
        <begin position="20"/>
        <end position="1324"/>
    </location>
</feature>
<dbReference type="CDD" id="cd00063">
    <property type="entry name" value="FN3"/>
    <property type="match status" value="1"/>
</dbReference>
<dbReference type="InterPro" id="IPR022409">
    <property type="entry name" value="PKD/Chitinase_dom"/>
</dbReference>